<evidence type="ECO:0000313" key="3">
    <source>
        <dbReference type="Proteomes" id="UP001370490"/>
    </source>
</evidence>
<comment type="caution">
    <text evidence="2">The sequence shown here is derived from an EMBL/GenBank/DDBJ whole genome shotgun (WGS) entry which is preliminary data.</text>
</comment>
<evidence type="ECO:0000256" key="1">
    <source>
        <dbReference type="SAM" id="SignalP"/>
    </source>
</evidence>
<gene>
    <name evidence="2" type="ORF">RJ641_014550</name>
</gene>
<dbReference type="AlphaFoldDB" id="A0AAN8V1G3"/>
<protein>
    <submittedName>
        <fullName evidence="2">Uncharacterized protein</fullName>
    </submittedName>
</protein>
<sequence>MAKIVCVVLLALLGISMLPNKVMAKEAQNHLDSGRYGQGSLKSYRNVQGDVAGHSTTSHACSSARNVAQHASVCLLVTMATSKYALATTTGRPRKVDPNALDIAPKRTKLLFPSTNFIVTQW</sequence>
<feature type="signal peptide" evidence="1">
    <location>
        <begin position="1"/>
        <end position="24"/>
    </location>
</feature>
<proteinExistence type="predicted"/>
<keyword evidence="1" id="KW-0732">Signal</keyword>
<evidence type="ECO:0000313" key="2">
    <source>
        <dbReference type="EMBL" id="KAK6920872.1"/>
    </source>
</evidence>
<dbReference type="EMBL" id="JBAMMX010000020">
    <property type="protein sequence ID" value="KAK6920872.1"/>
    <property type="molecule type" value="Genomic_DNA"/>
</dbReference>
<dbReference type="Proteomes" id="UP001370490">
    <property type="component" value="Unassembled WGS sequence"/>
</dbReference>
<keyword evidence="3" id="KW-1185">Reference proteome</keyword>
<feature type="non-terminal residue" evidence="2">
    <location>
        <position position="122"/>
    </location>
</feature>
<feature type="chain" id="PRO_5043040916" evidence="1">
    <location>
        <begin position="25"/>
        <end position="122"/>
    </location>
</feature>
<reference evidence="2 3" key="1">
    <citation type="submission" date="2023-12" db="EMBL/GenBank/DDBJ databases">
        <title>A high-quality genome assembly for Dillenia turbinata (Dilleniales).</title>
        <authorList>
            <person name="Chanderbali A."/>
        </authorList>
    </citation>
    <scope>NUCLEOTIDE SEQUENCE [LARGE SCALE GENOMIC DNA]</scope>
    <source>
        <strain evidence="2">LSX21</strain>
        <tissue evidence="2">Leaf</tissue>
    </source>
</reference>
<name>A0AAN8V1G3_9MAGN</name>
<accession>A0AAN8V1G3</accession>
<organism evidence="2 3">
    <name type="scientific">Dillenia turbinata</name>
    <dbReference type="NCBI Taxonomy" id="194707"/>
    <lineage>
        <taxon>Eukaryota</taxon>
        <taxon>Viridiplantae</taxon>
        <taxon>Streptophyta</taxon>
        <taxon>Embryophyta</taxon>
        <taxon>Tracheophyta</taxon>
        <taxon>Spermatophyta</taxon>
        <taxon>Magnoliopsida</taxon>
        <taxon>eudicotyledons</taxon>
        <taxon>Gunneridae</taxon>
        <taxon>Pentapetalae</taxon>
        <taxon>Dilleniales</taxon>
        <taxon>Dilleniaceae</taxon>
        <taxon>Dillenia</taxon>
    </lineage>
</organism>